<dbReference type="AlphaFoldDB" id="A0AAI9TPZ6"/>
<proteinExistence type="predicted"/>
<reference evidence="1" key="2">
    <citation type="journal article" date="2016" name="Fungal Biol.">
        <title>Ochratoxin A production by Penicillium thymicola.</title>
        <authorList>
            <person name="Nguyen H.D.T."/>
            <person name="McMullin D.R."/>
            <person name="Ponomareva E."/>
            <person name="Riley R."/>
            <person name="Pomraning K.R."/>
            <person name="Baker S.E."/>
            <person name="Seifert K.A."/>
        </authorList>
    </citation>
    <scope>NUCLEOTIDE SEQUENCE</scope>
    <source>
        <strain evidence="1">DAOM 180753</strain>
    </source>
</reference>
<name>A0AAI9TPZ6_PENTH</name>
<organism evidence="1 2">
    <name type="scientific">Penicillium thymicola</name>
    <dbReference type="NCBI Taxonomy" id="293382"/>
    <lineage>
        <taxon>Eukaryota</taxon>
        <taxon>Fungi</taxon>
        <taxon>Dikarya</taxon>
        <taxon>Ascomycota</taxon>
        <taxon>Pezizomycotina</taxon>
        <taxon>Eurotiomycetes</taxon>
        <taxon>Eurotiomycetidae</taxon>
        <taxon>Eurotiales</taxon>
        <taxon>Aspergillaceae</taxon>
        <taxon>Penicillium</taxon>
    </lineage>
</organism>
<sequence length="100" mass="11827">MCTVAEPRPIPVPNDEQLEKLTQLRVRASQRAERREWIYHAISRAINRVDTAMVAVENYYQILVAENGRLMRIRRHLLGKLSAEQHNDERLECELWDEIC</sequence>
<evidence type="ECO:0000313" key="1">
    <source>
        <dbReference type="EMBL" id="KAJ9490698.1"/>
    </source>
</evidence>
<protein>
    <submittedName>
        <fullName evidence="1">Uncharacterized protein</fullName>
    </submittedName>
</protein>
<accession>A0AAI9TPZ6</accession>
<keyword evidence="2" id="KW-1185">Reference proteome</keyword>
<dbReference type="Proteomes" id="UP001227192">
    <property type="component" value="Unassembled WGS sequence"/>
</dbReference>
<gene>
    <name evidence="1" type="ORF">VN97_g2569</name>
</gene>
<comment type="caution">
    <text evidence="1">The sequence shown here is derived from an EMBL/GenBank/DDBJ whole genome shotgun (WGS) entry which is preliminary data.</text>
</comment>
<reference evidence="1" key="1">
    <citation type="submission" date="2015-06" db="EMBL/GenBank/DDBJ databases">
        <authorList>
            <person name="Nguyen H."/>
        </authorList>
    </citation>
    <scope>NUCLEOTIDE SEQUENCE</scope>
    <source>
        <strain evidence="1">DAOM 180753</strain>
    </source>
</reference>
<evidence type="ECO:0000313" key="2">
    <source>
        <dbReference type="Proteomes" id="UP001227192"/>
    </source>
</evidence>
<dbReference type="EMBL" id="LACB01000050">
    <property type="protein sequence ID" value="KAJ9490698.1"/>
    <property type="molecule type" value="Genomic_DNA"/>
</dbReference>